<accession>A0A7D6C5I4</accession>
<name>A0A7D6C5I4_9ACTN</name>
<dbReference type="CDD" id="cd01146">
    <property type="entry name" value="FhuD"/>
    <property type="match status" value="1"/>
</dbReference>
<keyword evidence="4 5" id="KW-0732">Signal</keyword>
<dbReference type="InterPro" id="IPR002491">
    <property type="entry name" value="ABC_transptr_periplasmic_BD"/>
</dbReference>
<evidence type="ECO:0000256" key="2">
    <source>
        <dbReference type="ARBA" id="ARBA00008814"/>
    </source>
</evidence>
<dbReference type="Pfam" id="PF01497">
    <property type="entry name" value="Peripla_BP_2"/>
    <property type="match status" value="1"/>
</dbReference>
<comment type="similarity">
    <text evidence="2">Belongs to the bacterial solute-binding protein 8 family.</text>
</comment>
<evidence type="ECO:0000256" key="1">
    <source>
        <dbReference type="ARBA" id="ARBA00004196"/>
    </source>
</evidence>
<evidence type="ECO:0000256" key="4">
    <source>
        <dbReference type="ARBA" id="ARBA00022729"/>
    </source>
</evidence>
<evidence type="ECO:0000259" key="6">
    <source>
        <dbReference type="PROSITE" id="PS50983"/>
    </source>
</evidence>
<evidence type="ECO:0000256" key="3">
    <source>
        <dbReference type="ARBA" id="ARBA00022448"/>
    </source>
</evidence>
<evidence type="ECO:0000256" key="5">
    <source>
        <dbReference type="SAM" id="SignalP"/>
    </source>
</evidence>
<dbReference type="AlphaFoldDB" id="A0A7D6C5I4"/>
<dbReference type="PANTHER" id="PTHR30532">
    <property type="entry name" value="IRON III DICITRATE-BINDING PERIPLASMIC PROTEIN"/>
    <property type="match status" value="1"/>
</dbReference>
<dbReference type="SUPFAM" id="SSF53807">
    <property type="entry name" value="Helical backbone' metal receptor"/>
    <property type="match status" value="1"/>
</dbReference>
<reference evidence="7" key="1">
    <citation type="submission" date="2020-08" db="EMBL/GenBank/DDBJ databases">
        <title>A bifunctional nitrone conjugated secondary metabolite targeting the ribosome.</title>
        <authorList>
            <person name="Limbrick E.M."/>
            <person name="Graf M."/>
            <person name="Derewacz D.K."/>
            <person name="Nguyen F."/>
            <person name="Spraggins J.M."/>
            <person name="Wieland M."/>
            <person name="Ynigez-Gutierrez A.E."/>
            <person name="Reisman B.J."/>
            <person name="Zinshteyn B."/>
            <person name="McCulloch K."/>
            <person name="Iverson T.M."/>
            <person name="Green R."/>
            <person name="Wilson D.N."/>
            <person name="Bachmann B.O."/>
        </authorList>
    </citation>
    <scope>NUCLEOTIDE SEQUENCE</scope>
    <source>
        <strain evidence="7">Africana</strain>
    </source>
</reference>
<dbReference type="InterPro" id="IPR051313">
    <property type="entry name" value="Bact_iron-sidero_bind"/>
</dbReference>
<dbReference type="Gene3D" id="3.40.50.1980">
    <property type="entry name" value="Nitrogenase molybdenum iron protein domain"/>
    <property type="match status" value="2"/>
</dbReference>
<comment type="subcellular location">
    <subcellularLocation>
        <location evidence="1">Cell envelope</location>
    </subcellularLocation>
</comment>
<dbReference type="PROSITE" id="PS51257">
    <property type="entry name" value="PROKAR_LIPOPROTEIN"/>
    <property type="match status" value="1"/>
</dbReference>
<protein>
    <submittedName>
        <fullName evidence="7">Iron-siderophore ABC transporter substrate-binding protein</fullName>
    </submittedName>
</protein>
<dbReference type="EMBL" id="CP058905">
    <property type="protein sequence ID" value="QLJ96547.1"/>
    <property type="molecule type" value="Genomic_DNA"/>
</dbReference>
<feature type="signal peptide" evidence="5">
    <location>
        <begin position="1"/>
        <end position="24"/>
    </location>
</feature>
<dbReference type="PROSITE" id="PS50983">
    <property type="entry name" value="FE_B12_PBP"/>
    <property type="match status" value="1"/>
</dbReference>
<dbReference type="PANTHER" id="PTHR30532:SF21">
    <property type="entry name" value="SIDEROPHORE-BINDING LIPOPROTEIN YFIY-RELATED"/>
    <property type="match status" value="1"/>
</dbReference>
<feature type="chain" id="PRO_5038468733" evidence="5">
    <location>
        <begin position="25"/>
        <end position="328"/>
    </location>
</feature>
<dbReference type="GO" id="GO:0030288">
    <property type="term" value="C:outer membrane-bounded periplasmic space"/>
    <property type="evidence" value="ECO:0007669"/>
    <property type="project" value="TreeGrafter"/>
</dbReference>
<dbReference type="GO" id="GO:1901678">
    <property type="term" value="P:iron coordination entity transport"/>
    <property type="evidence" value="ECO:0007669"/>
    <property type="project" value="UniProtKB-ARBA"/>
</dbReference>
<evidence type="ECO:0000313" key="7">
    <source>
        <dbReference type="EMBL" id="QLJ96547.1"/>
    </source>
</evidence>
<keyword evidence="3" id="KW-0813">Transport</keyword>
<feature type="domain" description="Fe/B12 periplasmic-binding" evidence="6">
    <location>
        <begin position="63"/>
        <end position="326"/>
    </location>
</feature>
<sequence length="328" mass="34574">MRSSFTLRRVTAVAGLMALTALTAACGGTSKDAPAASPSSAGTFPRTITHAMGTTTIDKQPQRVVVLDTPEAGAALLVGVKPIAAVSVDPVAKTYPVHLQKDLTGVPDVGPLEEPNIDKILSLKPDLILSSKIRHEKIYDRLSQIAPTVFAEAPGDGWKENVALFAKALGKDKEAETAVAAYQERAKKIGAAITAKNGGKAPTISVVRFVDGPTRLYQPSSFSGVVVADTGLPRPASQQDPKEVITEIGPELIDRAEGDYVFVCTYGDPATTQQKAFLASPLWANLTAVKNNRVTNVSDDTWMTGIGIQGAHLILDDIAKAAGVEPLR</sequence>
<organism evidence="7">
    <name type="scientific">Micromonospora carbonacea</name>
    <dbReference type="NCBI Taxonomy" id="47853"/>
    <lineage>
        <taxon>Bacteria</taxon>
        <taxon>Bacillati</taxon>
        <taxon>Actinomycetota</taxon>
        <taxon>Actinomycetes</taxon>
        <taxon>Micromonosporales</taxon>
        <taxon>Micromonosporaceae</taxon>
        <taxon>Micromonospora</taxon>
    </lineage>
</organism>
<proteinExistence type="inferred from homology"/>
<gene>
    <name evidence="7" type="ORF">HZU44_16530</name>
</gene>